<evidence type="ECO:0000313" key="2">
    <source>
        <dbReference type="Proteomes" id="UP000001591"/>
    </source>
</evidence>
<protein>
    <submittedName>
        <fullName evidence="1">Uncharacterized protein</fullName>
    </submittedName>
</protein>
<dbReference type="KEGG" id="rce:RC1_2853"/>
<organism evidence="1 2">
    <name type="scientific">Rhodospirillum centenum (strain ATCC 51521 / SW)</name>
    <dbReference type="NCBI Taxonomy" id="414684"/>
    <lineage>
        <taxon>Bacteria</taxon>
        <taxon>Pseudomonadati</taxon>
        <taxon>Pseudomonadota</taxon>
        <taxon>Alphaproteobacteria</taxon>
        <taxon>Rhodospirillales</taxon>
        <taxon>Rhodospirillaceae</taxon>
        <taxon>Rhodospirillum</taxon>
    </lineage>
</organism>
<reference evidence="1 2" key="1">
    <citation type="journal article" date="2010" name="BMC Genomics">
        <title>Metabolic flexibility revealed in the genome of the cyst-forming alpha-1 proteobacterium Rhodospirillum centenum.</title>
        <authorList>
            <person name="Lu Y.K."/>
            <person name="Marden J."/>
            <person name="Han M."/>
            <person name="Swingley W.D."/>
            <person name="Mastrian S.D."/>
            <person name="Chowdhury S.R."/>
            <person name="Hao J."/>
            <person name="Helmy T."/>
            <person name="Kim S."/>
            <person name="Kurdoglu A.A."/>
            <person name="Matthies H.J."/>
            <person name="Rollo D."/>
            <person name="Stothard P."/>
            <person name="Blankenship R.E."/>
            <person name="Bauer C.E."/>
            <person name="Touchman J.W."/>
        </authorList>
    </citation>
    <scope>NUCLEOTIDE SEQUENCE [LARGE SCALE GENOMIC DNA]</scope>
    <source>
        <strain evidence="2">ATCC 51521 / SW</strain>
    </source>
</reference>
<keyword evidence="2" id="KW-1185">Reference proteome</keyword>
<dbReference type="EMBL" id="CP000613">
    <property type="protein sequence ID" value="ACJ00225.1"/>
    <property type="molecule type" value="Genomic_DNA"/>
</dbReference>
<proteinExistence type="predicted"/>
<gene>
    <name evidence="1" type="ordered locus">RC1_2853</name>
</gene>
<dbReference type="eggNOG" id="ENOG502ZJHF">
    <property type="taxonomic scope" value="Bacteria"/>
</dbReference>
<accession>B6IVA1</accession>
<dbReference type="HOGENOM" id="CLU_826048_0_0_5"/>
<dbReference type="Proteomes" id="UP000001591">
    <property type="component" value="Chromosome"/>
</dbReference>
<dbReference type="AlphaFoldDB" id="B6IVA1"/>
<sequence>MWEDSLDSEMAADWNPVALRDGVVRLRVPADWRRVSRDDGGLAYQSPGAHPVDLLISLTTYRNPYGVRAEEAIQYLDRENVLPHGIAPSEDDGDDRRWIAYAVAQPPDRQVFVWKVADFRPPDHVRVVTVQLLVPDSSTEMDGLAELIDRLGEEAARIEFTELPVREPVERVTMRNVGHGDLVRFRVPWDWSAEKDGELAVFHGDEEGTGTLRVAVHAFSYADGGAEDDGDARRVLRQTAEQFADGPDGRVGEGSVEWLDEGEVLARFATAGEEDGEPLRFHLWLRGSACDGQTTLALFSFAVTEKAHGGVTAQATLAMLEREIRTAIVGSGAAEE</sequence>
<name>B6IVA1_RHOCS</name>
<evidence type="ECO:0000313" key="1">
    <source>
        <dbReference type="EMBL" id="ACJ00225.1"/>
    </source>
</evidence>